<dbReference type="Proteomes" id="UP000694556">
    <property type="component" value="Chromosome 22"/>
</dbReference>
<dbReference type="InterPro" id="IPR052642">
    <property type="entry name" value="CC-FHA_domain"/>
</dbReference>
<evidence type="ECO:0000259" key="3">
    <source>
        <dbReference type="PROSITE" id="PS50006"/>
    </source>
</evidence>
<evidence type="ECO:0000256" key="1">
    <source>
        <dbReference type="SAM" id="Coils"/>
    </source>
</evidence>
<dbReference type="Gene3D" id="1.10.287.1490">
    <property type="match status" value="1"/>
</dbReference>
<dbReference type="Gene3D" id="2.60.200.20">
    <property type="match status" value="1"/>
</dbReference>
<dbReference type="InterPro" id="IPR000253">
    <property type="entry name" value="FHA_dom"/>
</dbReference>
<keyword evidence="5" id="KW-1185">Reference proteome</keyword>
<dbReference type="PANTHER" id="PTHR18853">
    <property type="entry name" value="FORKHEAD-ASSOCIATED DOMAIN-CONTAINING PROTEIN 1-RELATED"/>
    <property type="match status" value="1"/>
</dbReference>
<feature type="domain" description="FHA" evidence="3">
    <location>
        <begin position="19"/>
        <end position="70"/>
    </location>
</feature>
<name>A0A8C3GFT1_CAIMO</name>
<feature type="coiled-coil region" evidence="1">
    <location>
        <begin position="250"/>
        <end position="306"/>
    </location>
</feature>
<dbReference type="InterPro" id="IPR008984">
    <property type="entry name" value="SMAD_FHA_dom_sf"/>
</dbReference>
<dbReference type="SUPFAM" id="SSF49879">
    <property type="entry name" value="SMAD/FHA domain"/>
    <property type="match status" value="1"/>
</dbReference>
<keyword evidence="1" id="KW-0175">Coiled coil</keyword>
<sequence length="1291" mass="145737">MRAFLRSSDGCFQLKPQTTTIGRHEGSDIVLKSAGVEDHHAALNFDGWENGFVLQDLNSPQGTFVNGCQVQNAAVRVSPGDILNFGAQGASFELVVDEVPQTSYPPVKRRIAWAGQLQVPADPQHCPAMSPAHLPLLQSQHRPCTWSSWAPAAASPVPHPPLQKRPLSAWTRSATASSPPDAFSRPPAERPAWTTISGNDPSSGAGAPFLRIHSVDCLLQEKDEKLLRLEKEISRLSGFEAESKQKDTVIRSLQDKIAEMAKTMAQAAARSDVELTQKLLTFDREIRAKTEEIKTLKEQISDLQKDSSEIFSHSLYERDLEIGSLRKESEKLKRDHALTTGLVTSLQREIAVKEQKIQQLKQDVEKIKKANREKDNQLAVVSAKCSRLKEEMKRELGERDVTPYQKRIGELECDLKGLQGEVQKYRIEQETIQSKLSEKAKAEEELKNACERKSLQLQEMGRRERLLKSDVDRAKVQLASFKTQVVQVCLPQAAGEAGKALSIQQVLEKVRQICEENQQSQEREKRLQEEISARLSTEKEVSENVKVFKESVRELQAFLGTSFCSDSLRRELCKFEAVLVDPLVSDVQAAVVEIARVALSWLEGAEQLLESAGLDLPTSGKGLTACLRRLLENNQETTQRNKTLQAQLEEIRESQDALLQERLKEQQVKYEQDLQIKINQIILEKEEEKKEIMKSAAAKEKDRCEKYMGEEKKMVRDLESRLRSMTEVMEMKSKEQEVTDLKLREALRNLEETTAQEMMLKQQVLGQDEQLKIIQEESEVLKQKVQEEIAGYKEQIKQHARTIVALEDSLLEAEQQQKMLEKENITLLEKIEGLQGDACRATSGTSQEASCTEESHRCVLEELAAAQSVLLAKEAAIARLTKELSETQARMSDMRGELSEKQKAELEWSLVQVKSQERDLNTLREKLSEMSKLVAQKDQELKAAAAELRQAQEDCKALQAASREMAQEPETLPQARVTPAMVEVASETEPALDLAELGAKCRGLRHEETIQRQKEGLVELRERIKLLEKMQSSIVMSKTAQSLIVQQTDLPEKRAQKAGLEKEAAPLSGAKTKCSKCLGRSPDGCSHVTAHETASLEVLEALDLRERMYLDLICALGRLMNMEELAGMQSVQHLPQEEREKVGQQRRKDFELLYEKISKLKSRLEKKEELLKDYEAQIEELRLNQESLQMCQEEVLKLEDEVYREAEEKALLREALERTQVQLGQEKRLNRVVKQRKSLEEDKEKRKEKVPPGCAHCSRGRGGKPGSQPLVPAKLKTKECPAEPSEVTGGT</sequence>
<dbReference type="CDD" id="cd22700">
    <property type="entry name" value="FHA_FHAD1"/>
    <property type="match status" value="1"/>
</dbReference>
<dbReference type="Ensembl" id="ENSCMMT00000006833.1">
    <property type="protein sequence ID" value="ENSCMMP00000006143.1"/>
    <property type="gene ID" value="ENSCMMG00000003928.1"/>
</dbReference>
<reference evidence="4" key="1">
    <citation type="submission" date="2018-09" db="EMBL/GenBank/DDBJ databases">
        <title>Common duck and Muscovy duck high density SNP chip.</title>
        <authorList>
            <person name="Vignal A."/>
            <person name="Thebault N."/>
            <person name="Warren W.C."/>
        </authorList>
    </citation>
    <scope>NUCLEOTIDE SEQUENCE [LARGE SCALE GENOMIC DNA]</scope>
</reference>
<reference evidence="4" key="2">
    <citation type="submission" date="2025-08" db="UniProtKB">
        <authorList>
            <consortium name="Ensembl"/>
        </authorList>
    </citation>
    <scope>IDENTIFICATION</scope>
</reference>
<feature type="compositionally biased region" description="Basic and acidic residues" evidence="2">
    <location>
        <begin position="1237"/>
        <end position="1250"/>
    </location>
</feature>
<evidence type="ECO:0000313" key="5">
    <source>
        <dbReference type="Proteomes" id="UP000694556"/>
    </source>
</evidence>
<organism evidence="4 5">
    <name type="scientific">Cairina moschata</name>
    <name type="common">Muscovy duck</name>
    <dbReference type="NCBI Taxonomy" id="8855"/>
    <lineage>
        <taxon>Eukaryota</taxon>
        <taxon>Metazoa</taxon>
        <taxon>Chordata</taxon>
        <taxon>Craniata</taxon>
        <taxon>Vertebrata</taxon>
        <taxon>Euteleostomi</taxon>
        <taxon>Archelosauria</taxon>
        <taxon>Archosauria</taxon>
        <taxon>Dinosauria</taxon>
        <taxon>Saurischia</taxon>
        <taxon>Theropoda</taxon>
        <taxon>Coelurosauria</taxon>
        <taxon>Aves</taxon>
        <taxon>Neognathae</taxon>
        <taxon>Galloanserae</taxon>
        <taxon>Anseriformes</taxon>
        <taxon>Anatidae</taxon>
        <taxon>Anatinae</taxon>
        <taxon>Cairina</taxon>
    </lineage>
</organism>
<feature type="coiled-coil region" evidence="1">
    <location>
        <begin position="627"/>
        <end position="830"/>
    </location>
</feature>
<dbReference type="PROSITE" id="PS50006">
    <property type="entry name" value="FHA_DOMAIN"/>
    <property type="match status" value="1"/>
</dbReference>
<proteinExistence type="predicted"/>
<accession>A0A8C3GFT1</accession>
<dbReference type="Pfam" id="PF00498">
    <property type="entry name" value="FHA"/>
    <property type="match status" value="1"/>
</dbReference>
<dbReference type="PANTHER" id="PTHR18853:SF7">
    <property type="entry name" value="FORKHEAD-ASSOCIATED DOMAIN-CONTAINING PROTEIN 1"/>
    <property type="match status" value="1"/>
</dbReference>
<feature type="region of interest" description="Disordered" evidence="2">
    <location>
        <begin position="151"/>
        <end position="201"/>
    </location>
</feature>
<feature type="coiled-coil region" evidence="1">
    <location>
        <begin position="1150"/>
        <end position="1201"/>
    </location>
</feature>
<feature type="coiled-coil region" evidence="1">
    <location>
        <begin position="343"/>
        <end position="459"/>
    </location>
</feature>
<dbReference type="SMART" id="SM00240">
    <property type="entry name" value="FHA"/>
    <property type="match status" value="1"/>
</dbReference>
<reference evidence="4" key="3">
    <citation type="submission" date="2025-09" db="UniProtKB">
        <authorList>
            <consortium name="Ensembl"/>
        </authorList>
    </citation>
    <scope>IDENTIFICATION</scope>
</reference>
<evidence type="ECO:0000313" key="4">
    <source>
        <dbReference type="Ensembl" id="ENSCMMP00000006143.1"/>
    </source>
</evidence>
<feature type="coiled-coil region" evidence="1">
    <location>
        <begin position="863"/>
        <end position="968"/>
    </location>
</feature>
<protein>
    <submittedName>
        <fullName evidence="4">Forkhead associated phosphopeptide binding domain 1</fullName>
    </submittedName>
</protein>
<feature type="coiled-coil region" evidence="1">
    <location>
        <begin position="503"/>
        <end position="530"/>
    </location>
</feature>
<feature type="region of interest" description="Disordered" evidence="2">
    <location>
        <begin position="1235"/>
        <end position="1291"/>
    </location>
</feature>
<evidence type="ECO:0000256" key="2">
    <source>
        <dbReference type="SAM" id="MobiDB-lite"/>
    </source>
</evidence>